<keyword evidence="4 9" id="KW-0418">Kinase</keyword>
<dbReference type="InterPro" id="IPR004166">
    <property type="entry name" value="a-kinase_dom"/>
</dbReference>
<feature type="transmembrane region" description="Helical" evidence="7">
    <location>
        <begin position="554"/>
        <end position="572"/>
    </location>
</feature>
<proteinExistence type="predicted"/>
<feature type="compositionally biased region" description="Basic and acidic residues" evidence="6">
    <location>
        <begin position="167"/>
        <end position="183"/>
    </location>
</feature>
<feature type="compositionally biased region" description="Basic and acidic residues" evidence="6">
    <location>
        <begin position="222"/>
        <end position="236"/>
    </location>
</feature>
<dbReference type="Gene3D" id="3.20.200.10">
    <property type="entry name" value="MHCK/EF2 kinase"/>
    <property type="match status" value="1"/>
</dbReference>
<dbReference type="SMART" id="SM00811">
    <property type="entry name" value="Alpha_kinase"/>
    <property type="match status" value="1"/>
</dbReference>
<sequence>MAEKVNEYKNRDQKLRKLSMHSKYEIPAWIKEQDEHLQLLSRNDDLSKMEHSNCQPIVLQKQVPNWSEIAWQPAIRFDWDNTWLTWTERPIQVKIAKYPFGQGSLRASYYCLINDSKVNLCIFYTSKPLYYNSTIVSSNKTICIYAYYTYANLKIKLNKQSGQTATMKEKEKGKRNQIRHESLLKPTSFPNGANAHGQFISHSLGSESNLDDFFETDEIENENEKGKETGKGQEKKTKMKMKAKAKEKDLYHQSKLLKQFLGIDFMDELKVAKKNIEEKEKSERPWFDITSYFNDVRTQSEAQRFAAEYNGYNPPKKIAFLATSVILLQDQTLDVKDRFYCVEEYLHGSYVKHLDNHGGDEQLRNTPAAFAHFTYEASNNQLLVCDIQGVGDLYTDPQIHTIDGRGFGRGNLGIDGMLRFLRTHQCNAICQHLKLQPFNPHPFVDGTIPIKRKMDLERVRPIEPPSRNALSASALLPSSVANSFKNTLTSTVSETKSTVLTTTIATASNLDHVNTPQYSCPHHYCLPPSSNPHLAASKHPDERLLPVLNDAQKYPFFVVVVVFVHFVLFVILQNLFQVRIHNISKFGRFLNRHIFCGLFVSICFIFWVVCFFWLARDIFFVYFFCQIAFLRYCFLNCLTKTANIVTKIKNNCYFIKIVLLSN</sequence>
<dbReference type="PANTHER" id="PTHR45992">
    <property type="entry name" value="EUKARYOTIC ELONGATION FACTOR 2 KINASE-RELATED"/>
    <property type="match status" value="1"/>
</dbReference>
<keyword evidence="2" id="KW-0808">Transferase</keyword>
<dbReference type="Proteomes" id="UP000023152">
    <property type="component" value="Unassembled WGS sequence"/>
</dbReference>
<name>X6N4H9_RETFI</name>
<feature type="region of interest" description="Disordered" evidence="6">
    <location>
        <begin position="217"/>
        <end position="237"/>
    </location>
</feature>
<dbReference type="InterPro" id="IPR011009">
    <property type="entry name" value="Kinase-like_dom_sf"/>
</dbReference>
<reference evidence="9 10" key="1">
    <citation type="journal article" date="2013" name="Curr. Biol.">
        <title>The Genome of the Foraminiferan Reticulomyxa filosa.</title>
        <authorList>
            <person name="Glockner G."/>
            <person name="Hulsmann N."/>
            <person name="Schleicher M."/>
            <person name="Noegel A.A."/>
            <person name="Eichinger L."/>
            <person name="Gallinger C."/>
            <person name="Pawlowski J."/>
            <person name="Sierra R."/>
            <person name="Euteneuer U."/>
            <person name="Pillet L."/>
            <person name="Moustafa A."/>
            <person name="Platzer M."/>
            <person name="Groth M."/>
            <person name="Szafranski K."/>
            <person name="Schliwa M."/>
        </authorList>
    </citation>
    <scope>NUCLEOTIDE SEQUENCE [LARGE SCALE GENOMIC DNA]</scope>
</reference>
<dbReference type="PANTHER" id="PTHR45992:SF2">
    <property type="entry name" value="EUKARYOTIC ELONGATION FACTOR 2 KINASE"/>
    <property type="match status" value="1"/>
</dbReference>
<feature type="domain" description="Alpha-type protein kinase" evidence="8">
    <location>
        <begin position="201"/>
        <end position="438"/>
    </location>
</feature>
<keyword evidence="7" id="KW-1133">Transmembrane helix</keyword>
<dbReference type="PROSITE" id="PS51158">
    <property type="entry name" value="ALPHA_KINASE"/>
    <property type="match status" value="1"/>
</dbReference>
<comment type="caution">
    <text evidence="9">The sequence shown here is derived from an EMBL/GenBank/DDBJ whole genome shotgun (WGS) entry which is preliminary data.</text>
</comment>
<dbReference type="GO" id="GO:0031037">
    <property type="term" value="P:myosin II filament disassembly"/>
    <property type="evidence" value="ECO:0007669"/>
    <property type="project" value="TreeGrafter"/>
</dbReference>
<gene>
    <name evidence="9" type="ORF">RFI_15998</name>
</gene>
<feature type="transmembrane region" description="Helical" evidence="7">
    <location>
        <begin position="620"/>
        <end position="639"/>
    </location>
</feature>
<keyword evidence="7" id="KW-0812">Transmembrane</keyword>
<dbReference type="OrthoDB" id="301415at2759"/>
<dbReference type="SUPFAM" id="SSF56112">
    <property type="entry name" value="Protein kinase-like (PK-like)"/>
    <property type="match status" value="1"/>
</dbReference>
<dbReference type="Pfam" id="PF02816">
    <property type="entry name" value="Alpha_kinase"/>
    <property type="match status" value="1"/>
</dbReference>
<accession>X6N4H9</accession>
<evidence type="ECO:0000256" key="2">
    <source>
        <dbReference type="ARBA" id="ARBA00022679"/>
    </source>
</evidence>
<evidence type="ECO:0000256" key="7">
    <source>
        <dbReference type="SAM" id="Phobius"/>
    </source>
</evidence>
<evidence type="ECO:0000313" key="9">
    <source>
        <dbReference type="EMBL" id="ETO21200.1"/>
    </source>
</evidence>
<evidence type="ECO:0000259" key="8">
    <source>
        <dbReference type="PROSITE" id="PS51158"/>
    </source>
</evidence>
<keyword evidence="5" id="KW-0067">ATP-binding</keyword>
<keyword evidence="10" id="KW-1185">Reference proteome</keyword>
<evidence type="ECO:0000256" key="3">
    <source>
        <dbReference type="ARBA" id="ARBA00022741"/>
    </source>
</evidence>
<evidence type="ECO:0000256" key="4">
    <source>
        <dbReference type="ARBA" id="ARBA00022777"/>
    </source>
</evidence>
<keyword evidence="1" id="KW-0723">Serine/threonine-protein kinase</keyword>
<feature type="region of interest" description="Disordered" evidence="6">
    <location>
        <begin position="164"/>
        <end position="190"/>
    </location>
</feature>
<dbReference type="Gene3D" id="3.30.200.20">
    <property type="entry name" value="Phosphorylase Kinase, domain 1"/>
    <property type="match status" value="2"/>
</dbReference>
<dbReference type="GO" id="GO:0004674">
    <property type="term" value="F:protein serine/threonine kinase activity"/>
    <property type="evidence" value="ECO:0007669"/>
    <property type="project" value="UniProtKB-KW"/>
</dbReference>
<feature type="transmembrane region" description="Helical" evidence="7">
    <location>
        <begin position="593"/>
        <end position="614"/>
    </location>
</feature>
<dbReference type="InterPro" id="IPR051852">
    <property type="entry name" value="Alpha-type_PK"/>
</dbReference>
<dbReference type="GO" id="GO:1903013">
    <property type="term" value="P:response to differentiation-inducing factor 1"/>
    <property type="evidence" value="ECO:0007669"/>
    <property type="project" value="TreeGrafter"/>
</dbReference>
<evidence type="ECO:0000256" key="6">
    <source>
        <dbReference type="SAM" id="MobiDB-lite"/>
    </source>
</evidence>
<evidence type="ECO:0000256" key="1">
    <source>
        <dbReference type="ARBA" id="ARBA00022527"/>
    </source>
</evidence>
<organism evidence="9 10">
    <name type="scientific">Reticulomyxa filosa</name>
    <dbReference type="NCBI Taxonomy" id="46433"/>
    <lineage>
        <taxon>Eukaryota</taxon>
        <taxon>Sar</taxon>
        <taxon>Rhizaria</taxon>
        <taxon>Retaria</taxon>
        <taxon>Foraminifera</taxon>
        <taxon>Monothalamids</taxon>
        <taxon>Reticulomyxidae</taxon>
        <taxon>Reticulomyxa</taxon>
    </lineage>
</organism>
<protein>
    <submittedName>
        <fullName evidence="9">Myosin heavy chain kinase</fullName>
    </submittedName>
</protein>
<dbReference type="GO" id="GO:0005524">
    <property type="term" value="F:ATP binding"/>
    <property type="evidence" value="ECO:0007669"/>
    <property type="project" value="UniProtKB-KW"/>
</dbReference>
<dbReference type="EMBL" id="ASPP01011855">
    <property type="protein sequence ID" value="ETO21200.1"/>
    <property type="molecule type" value="Genomic_DNA"/>
</dbReference>
<evidence type="ECO:0000313" key="10">
    <source>
        <dbReference type="Proteomes" id="UP000023152"/>
    </source>
</evidence>
<dbReference type="AlphaFoldDB" id="X6N4H9"/>
<evidence type="ECO:0000256" key="5">
    <source>
        <dbReference type="ARBA" id="ARBA00022840"/>
    </source>
</evidence>
<keyword evidence="3" id="KW-0547">Nucleotide-binding</keyword>
<keyword evidence="7" id="KW-0472">Membrane</keyword>